<dbReference type="SMART" id="SM00456">
    <property type="entry name" value="WW"/>
    <property type="match status" value="1"/>
</dbReference>
<dbReference type="SUPFAM" id="SSF51045">
    <property type="entry name" value="WW domain"/>
    <property type="match status" value="1"/>
</dbReference>
<dbReference type="InterPro" id="IPR036020">
    <property type="entry name" value="WW_dom_sf"/>
</dbReference>
<accession>A0ABQ9EC94</accession>
<dbReference type="Gene3D" id="2.20.70.10">
    <property type="match status" value="1"/>
</dbReference>
<dbReference type="InterPro" id="IPR001202">
    <property type="entry name" value="WW_dom"/>
</dbReference>
<evidence type="ECO:0000256" key="1">
    <source>
        <dbReference type="SAM" id="MobiDB-lite"/>
    </source>
</evidence>
<dbReference type="PROSITE" id="PS50020">
    <property type="entry name" value="WW_DOMAIN_2"/>
    <property type="match status" value="1"/>
</dbReference>
<organism evidence="3 4">
    <name type="scientific">Tegillarca granosa</name>
    <name type="common">Malaysian cockle</name>
    <name type="synonym">Anadara granosa</name>
    <dbReference type="NCBI Taxonomy" id="220873"/>
    <lineage>
        <taxon>Eukaryota</taxon>
        <taxon>Metazoa</taxon>
        <taxon>Spiralia</taxon>
        <taxon>Lophotrochozoa</taxon>
        <taxon>Mollusca</taxon>
        <taxon>Bivalvia</taxon>
        <taxon>Autobranchia</taxon>
        <taxon>Pteriomorphia</taxon>
        <taxon>Arcoida</taxon>
        <taxon>Arcoidea</taxon>
        <taxon>Arcidae</taxon>
        <taxon>Tegillarca</taxon>
    </lineage>
</organism>
<feature type="domain" description="WW" evidence="2">
    <location>
        <begin position="82"/>
        <end position="116"/>
    </location>
</feature>
<keyword evidence="4" id="KW-1185">Reference proteome</keyword>
<dbReference type="Proteomes" id="UP001217089">
    <property type="component" value="Unassembled WGS sequence"/>
</dbReference>
<dbReference type="PANTHER" id="PTHR21727">
    <property type="entry name" value="PHOSPHORYLATED CTD INTERACTING FACTOR 1"/>
    <property type="match status" value="1"/>
</dbReference>
<evidence type="ECO:0000259" key="2">
    <source>
        <dbReference type="PROSITE" id="PS50020"/>
    </source>
</evidence>
<comment type="caution">
    <text evidence="3">The sequence shown here is derived from an EMBL/GenBank/DDBJ whole genome shotgun (WGS) entry which is preliminary data.</text>
</comment>
<proteinExistence type="predicted"/>
<dbReference type="CDD" id="cd00201">
    <property type="entry name" value="WW"/>
    <property type="match status" value="1"/>
</dbReference>
<evidence type="ECO:0000313" key="3">
    <source>
        <dbReference type="EMBL" id="KAJ8302948.1"/>
    </source>
</evidence>
<sequence>MDKTPSVSENGGTLELSTQSPTEEKETKQEMPNNTSQQPNPEKPLHVQIPPVNNHDKLQRQDSVPFSPQSMSPDPVHDLPVELLQAGWRKFWSKRESRPYFFNKNTNESLWDMPMLENMMQQRDLLTDPLGIGGPGPEPGPAPSLNDVRISRASIDIPHHIGEKRRASGDAMCSPTKRPAFAYSPFWNFDIPTNVVIHERAPCCLPPPHPDVEVLRSQLTAKLRQNYQELCHAREGIDAPMESFNRWLLERKIIDKGTDPMLPSNCIPEISQSMYREVMNDIPVKLVKPKYSGDSRKQLFRYADAAKKMIESRTSTPESRKIVKWNVEETFTWLRRQSNASYEDYLERLGHLKRQCQPHLTETAKSSVEGICSKLYNMSCESVRKLHEKNWQILAEHNIHEMPPPQPPHHKRKVLCYPIQMIVPCPRLLTVEMSNENEIHTLKYRGEALKVNSSHFYKLEQLYRINCRDDPRFDNYLARVWCLLRRYHTFFGLQPSEGFGLHVALPVSVFDPILKFHPVSGSFEANPPFCEELMESMVDHFENLLAESNEPLSFIIFIPEWRDPPTEALIRLESSRFKRKQVVLPAYEHEYRHGFQHICPNR</sequence>
<dbReference type="Pfam" id="PF00397">
    <property type="entry name" value="WW"/>
    <property type="match status" value="1"/>
</dbReference>
<feature type="compositionally biased region" description="Polar residues" evidence="1">
    <location>
        <begin position="61"/>
        <end position="72"/>
    </location>
</feature>
<feature type="region of interest" description="Disordered" evidence="1">
    <location>
        <begin position="1"/>
        <end position="77"/>
    </location>
</feature>
<protein>
    <recommendedName>
        <fullName evidence="2">WW domain-containing protein</fullName>
    </recommendedName>
</protein>
<name>A0ABQ9EC94_TEGGR</name>
<gene>
    <name evidence="3" type="ORF">KUTeg_019344</name>
</gene>
<dbReference type="InterPro" id="IPR022035">
    <property type="entry name" value="PCIF1_WW"/>
</dbReference>
<dbReference type="InterPro" id="IPR039881">
    <property type="entry name" value="PCIF1-like"/>
</dbReference>
<dbReference type="PANTHER" id="PTHR21727:SF0">
    <property type="entry name" value="MRNA (2'-O-METHYLADENOSINE-N(6)-)-METHYLTRANSFERASE"/>
    <property type="match status" value="1"/>
</dbReference>
<dbReference type="EMBL" id="JARBDR010000917">
    <property type="protein sequence ID" value="KAJ8302948.1"/>
    <property type="molecule type" value="Genomic_DNA"/>
</dbReference>
<feature type="compositionally biased region" description="Polar residues" evidence="1">
    <location>
        <begin position="1"/>
        <end position="21"/>
    </location>
</feature>
<feature type="non-terminal residue" evidence="3">
    <location>
        <position position="602"/>
    </location>
</feature>
<dbReference type="Pfam" id="PF12237">
    <property type="entry name" value="PCIF1_WW"/>
    <property type="match status" value="2"/>
</dbReference>
<feature type="compositionally biased region" description="Polar residues" evidence="1">
    <location>
        <begin position="30"/>
        <end position="40"/>
    </location>
</feature>
<reference evidence="3 4" key="1">
    <citation type="submission" date="2022-12" db="EMBL/GenBank/DDBJ databases">
        <title>Chromosome-level genome of Tegillarca granosa.</title>
        <authorList>
            <person name="Kim J."/>
        </authorList>
    </citation>
    <scope>NUCLEOTIDE SEQUENCE [LARGE SCALE GENOMIC DNA]</scope>
    <source>
        <strain evidence="3">Teg-2019</strain>
        <tissue evidence="3">Adductor muscle</tissue>
    </source>
</reference>
<evidence type="ECO:0000313" key="4">
    <source>
        <dbReference type="Proteomes" id="UP001217089"/>
    </source>
</evidence>